<evidence type="ECO:0000313" key="4">
    <source>
        <dbReference type="Proteomes" id="UP000272490"/>
    </source>
</evidence>
<dbReference type="InterPro" id="IPR045747">
    <property type="entry name" value="CRISPR-assoc_prot_Cas6_N_sf"/>
</dbReference>
<feature type="domain" description="CRISPR associated protein Cas6 C-terminal" evidence="2">
    <location>
        <begin position="120"/>
        <end position="235"/>
    </location>
</feature>
<comment type="caution">
    <text evidence="3">The sequence shown here is derived from an EMBL/GenBank/DDBJ whole genome shotgun (WGS) entry which is preliminary data.</text>
</comment>
<protein>
    <submittedName>
        <fullName evidence="3">CRISPR-associated endoribonuclease Cas6</fullName>
    </submittedName>
</protein>
<gene>
    <name evidence="3" type="primary">cas6</name>
    <name evidence="3" type="ORF">EHV10_01470</name>
</gene>
<proteinExistence type="predicted"/>
<dbReference type="Gene3D" id="3.30.70.1890">
    <property type="match status" value="1"/>
</dbReference>
<dbReference type="OrthoDB" id="45555at2"/>
<sequence length="238" mass="27513">MKYIVKLELKNPVIKSDYRRIIISFFKKAISSYMDGYFYEELYQSGAKKKSFVWSIAFNKPVFKGEKMELEGNEVNMTLKFEEQQTALIYYSSLLMMKNKAFPIGDNNEMSLKSIKMVSEKDIAEDYAVFKVLSPICLKCHSRENNKDRYLTVEDCDFAVELERKLKEDIQYMDEEIDNLKFDLSSLKKIIVPVYGIKIPVTIGSFIVSGDKRILNHILKIGLGSKRNSGFGLVEQVV</sequence>
<dbReference type="Gene3D" id="3.30.70.1900">
    <property type="match status" value="1"/>
</dbReference>
<dbReference type="Proteomes" id="UP000272490">
    <property type="component" value="Unassembled WGS sequence"/>
</dbReference>
<dbReference type="PANTHER" id="PTHR36984:SF3">
    <property type="entry name" value="CRISPR-ASSOCIATED ENDORIBONUCLEASE CAS6"/>
    <property type="match status" value="1"/>
</dbReference>
<dbReference type="Pfam" id="PF01881">
    <property type="entry name" value="Cas_Cas6_C"/>
    <property type="match status" value="1"/>
</dbReference>
<dbReference type="InterPro" id="IPR049435">
    <property type="entry name" value="Cas_Cas6_C"/>
</dbReference>
<organism evidence="3 4">
    <name type="scientific">Lachnoanaerobaculum gingivalis</name>
    <dbReference type="NCBI Taxonomy" id="2490855"/>
    <lineage>
        <taxon>Bacteria</taxon>
        <taxon>Bacillati</taxon>
        <taxon>Bacillota</taxon>
        <taxon>Clostridia</taxon>
        <taxon>Lachnospirales</taxon>
        <taxon>Lachnospiraceae</taxon>
        <taxon>Lachnoanaerobaculum</taxon>
    </lineage>
</organism>
<reference evidence="3 4" key="1">
    <citation type="submission" date="2018-11" db="EMBL/GenBank/DDBJ databases">
        <title>Genome sequencing of Lachnoanaerobaculum sp. KCOM 2030 (= ChDC B114).</title>
        <authorList>
            <person name="Kook J.-K."/>
            <person name="Park S.-N."/>
            <person name="Lim Y.K."/>
        </authorList>
    </citation>
    <scope>NUCLEOTIDE SEQUENCE [LARGE SCALE GENOMIC DNA]</scope>
    <source>
        <strain evidence="3 4">KCOM 2030</strain>
    </source>
</reference>
<keyword evidence="4" id="KW-1185">Reference proteome</keyword>
<keyword evidence="1" id="KW-0051">Antiviral defense</keyword>
<dbReference type="GO" id="GO:0016788">
    <property type="term" value="F:hydrolase activity, acting on ester bonds"/>
    <property type="evidence" value="ECO:0007669"/>
    <property type="project" value="InterPro"/>
</dbReference>
<evidence type="ECO:0000256" key="1">
    <source>
        <dbReference type="ARBA" id="ARBA00023118"/>
    </source>
</evidence>
<dbReference type="InterPro" id="IPR010156">
    <property type="entry name" value="CRISPR-assoc_prot_Cas6"/>
</dbReference>
<dbReference type="GO" id="GO:0051607">
    <property type="term" value="P:defense response to virus"/>
    <property type="evidence" value="ECO:0007669"/>
    <property type="project" value="UniProtKB-KW"/>
</dbReference>
<dbReference type="NCBIfam" id="TIGR01877">
    <property type="entry name" value="cas_cas6"/>
    <property type="match status" value="1"/>
</dbReference>
<accession>A0A3P3R143</accession>
<dbReference type="PANTHER" id="PTHR36984">
    <property type="entry name" value="CRISPR-ASSOCIATED ENDORIBONUCLEASE CAS6 1"/>
    <property type="match status" value="1"/>
</dbReference>
<evidence type="ECO:0000313" key="3">
    <source>
        <dbReference type="EMBL" id="RRJ26728.1"/>
    </source>
</evidence>
<evidence type="ECO:0000259" key="2">
    <source>
        <dbReference type="Pfam" id="PF01881"/>
    </source>
</evidence>
<name>A0A3P3R143_9FIRM</name>
<dbReference type="AlphaFoldDB" id="A0A3P3R143"/>
<dbReference type="EMBL" id="RRCO01000001">
    <property type="protein sequence ID" value="RRJ26728.1"/>
    <property type="molecule type" value="Genomic_DNA"/>
</dbReference>
<dbReference type="RefSeq" id="WP_128673100.1">
    <property type="nucleotide sequence ID" value="NZ_RRCO01000001.1"/>
</dbReference>